<accession>A0AA37S545</accession>
<reference evidence="1" key="2">
    <citation type="submission" date="2023-01" db="EMBL/GenBank/DDBJ databases">
        <title>Draft genome sequence of Pseudoalteromonas tetraodonis strain NBRC 103034.</title>
        <authorList>
            <person name="Sun Q."/>
            <person name="Mori K."/>
        </authorList>
    </citation>
    <scope>NUCLEOTIDE SEQUENCE</scope>
    <source>
        <strain evidence="1">NBRC 103034</strain>
    </source>
</reference>
<name>A0AA37S545_9GAMM</name>
<proteinExistence type="predicted"/>
<dbReference type="Proteomes" id="UP001161408">
    <property type="component" value="Unassembled WGS sequence"/>
</dbReference>
<gene>
    <name evidence="1" type="ORF">GCM10007914_29470</name>
</gene>
<dbReference type="GeneID" id="99694978"/>
<dbReference type="RefSeq" id="WP_013462977.1">
    <property type="nucleotide sequence ID" value="NZ_BJXY01000008.1"/>
</dbReference>
<keyword evidence="2" id="KW-1185">Reference proteome</keyword>
<dbReference type="AlphaFoldDB" id="A0AA37S545"/>
<evidence type="ECO:0000313" key="1">
    <source>
        <dbReference type="EMBL" id="GLQ04066.1"/>
    </source>
</evidence>
<dbReference type="EMBL" id="BSNE01000020">
    <property type="protein sequence ID" value="GLQ04066.1"/>
    <property type="molecule type" value="Genomic_DNA"/>
</dbReference>
<reference evidence="1" key="1">
    <citation type="journal article" date="2014" name="Int. J. Syst. Evol. Microbiol.">
        <title>Complete genome sequence of Corynebacterium casei LMG S-19264T (=DSM 44701T), isolated from a smear-ripened cheese.</title>
        <authorList>
            <consortium name="US DOE Joint Genome Institute (JGI-PGF)"/>
            <person name="Walter F."/>
            <person name="Albersmeier A."/>
            <person name="Kalinowski J."/>
            <person name="Ruckert C."/>
        </authorList>
    </citation>
    <scope>NUCLEOTIDE SEQUENCE</scope>
    <source>
        <strain evidence="1">NBRC 103034</strain>
    </source>
</reference>
<organism evidence="1 2">
    <name type="scientific">Pseudoalteromonas tetraodonis GFC</name>
    <dbReference type="NCBI Taxonomy" id="1315271"/>
    <lineage>
        <taxon>Bacteria</taxon>
        <taxon>Pseudomonadati</taxon>
        <taxon>Pseudomonadota</taxon>
        <taxon>Gammaproteobacteria</taxon>
        <taxon>Alteromonadales</taxon>
        <taxon>Pseudoalteromonadaceae</taxon>
        <taxon>Pseudoalteromonas</taxon>
    </lineage>
</organism>
<sequence length="341" mass="38735">MLATYLSDHQAQLLQISNAQLCPFTCVGHVRYLRKTLLESCWLTAKNNNQKNNFELPTTEQLVEIITNTKNDELVAQACIEVMANLPQNKNIIFINELLNEPALSAFFKIIINKVVIQQHSFNLIRLLNLNTLFFAYSAEEEIAPQTLVTINQITSLAQHHDRQILTAIFDALSEQAHLSPLMSLFLLSLNFEQVNSLSNHASNTLSVDHTLHILLQSGFVKLIVLANSLLQQVEQPALIIALIRRMLGDKLDQLVEYDIQRLAWQGDESALIDFQQQLKHNWPKYETAMSSLRLIAGHPLDEVPNAIYLSAMDSYSQGVFNLYRYYQHLAANKTQDEVAP</sequence>
<evidence type="ECO:0000313" key="2">
    <source>
        <dbReference type="Proteomes" id="UP001161408"/>
    </source>
</evidence>
<comment type="caution">
    <text evidence="1">The sequence shown here is derived from an EMBL/GenBank/DDBJ whole genome shotgun (WGS) entry which is preliminary data.</text>
</comment>
<protein>
    <submittedName>
        <fullName evidence="1">Uncharacterized protein</fullName>
    </submittedName>
</protein>